<dbReference type="SUPFAM" id="SSF54593">
    <property type="entry name" value="Glyoxalase/Bleomycin resistance protein/Dihydroxybiphenyl dioxygenase"/>
    <property type="match status" value="2"/>
</dbReference>
<dbReference type="InterPro" id="IPR052164">
    <property type="entry name" value="Anthracycline_SecMetBiosynth"/>
</dbReference>
<dbReference type="RefSeq" id="WP_030133299.1">
    <property type="nucleotide sequence ID" value="NZ_LK021339.1"/>
</dbReference>
<accession>A0AAV2WN44</accession>
<dbReference type="CDD" id="cd07247">
    <property type="entry name" value="SgaA_N_like"/>
    <property type="match status" value="2"/>
</dbReference>
<gene>
    <name evidence="2" type="ORF">BN1047_03271</name>
</gene>
<evidence type="ECO:0000313" key="2">
    <source>
        <dbReference type="EMBL" id="CDQ45376.1"/>
    </source>
</evidence>
<dbReference type="PANTHER" id="PTHR33993">
    <property type="entry name" value="GLYOXALASE-RELATED"/>
    <property type="match status" value="1"/>
</dbReference>
<dbReference type="PANTHER" id="PTHR33993:SF10">
    <property type="entry name" value="CONSERVED PROTEIN"/>
    <property type="match status" value="1"/>
</dbReference>
<evidence type="ECO:0000259" key="1">
    <source>
        <dbReference type="PROSITE" id="PS51819"/>
    </source>
</evidence>
<dbReference type="PROSITE" id="PS51819">
    <property type="entry name" value="VOC"/>
    <property type="match status" value="2"/>
</dbReference>
<name>A0AAV2WN44_MYCNE</name>
<evidence type="ECO:0000313" key="3">
    <source>
        <dbReference type="Proteomes" id="UP000028864"/>
    </source>
</evidence>
<dbReference type="InterPro" id="IPR004360">
    <property type="entry name" value="Glyas_Fos-R_dOase_dom"/>
</dbReference>
<organism evidence="2 3">
    <name type="scientific">Mycolicibacterium neoaurum</name>
    <name type="common">Mycobacterium neoaurum</name>
    <dbReference type="NCBI Taxonomy" id="1795"/>
    <lineage>
        <taxon>Bacteria</taxon>
        <taxon>Bacillati</taxon>
        <taxon>Actinomycetota</taxon>
        <taxon>Actinomycetes</taxon>
        <taxon>Mycobacteriales</taxon>
        <taxon>Mycobacteriaceae</taxon>
        <taxon>Mycolicibacterium</taxon>
    </lineage>
</organism>
<dbReference type="Gene3D" id="3.10.180.10">
    <property type="entry name" value="2,3-Dihydroxybiphenyl 1,2-Dioxygenase, domain 1"/>
    <property type="match status" value="2"/>
</dbReference>
<reference evidence="2" key="2">
    <citation type="submission" date="2015-09" db="EMBL/GenBank/DDBJ databases">
        <title>Draft genome sequence of Mycobacterium neoaurum DSM 44074.</title>
        <authorList>
            <person name="Croce O."/>
            <person name="Robert C."/>
            <person name="Raoult D."/>
            <person name="Drancourt M."/>
        </authorList>
    </citation>
    <scope>NUCLEOTIDE SEQUENCE</scope>
    <source>
        <strain evidence="2">DSM 44074</strain>
    </source>
</reference>
<dbReference type="Pfam" id="PF00903">
    <property type="entry name" value="Glyoxalase"/>
    <property type="match status" value="2"/>
</dbReference>
<reference evidence="2" key="1">
    <citation type="submission" date="2014-05" db="EMBL/GenBank/DDBJ databases">
        <authorList>
            <person name="Urmite Genomes"/>
        </authorList>
    </citation>
    <scope>NUCLEOTIDE SEQUENCE</scope>
    <source>
        <strain evidence="2">DSM 44074</strain>
    </source>
</reference>
<dbReference type="InterPro" id="IPR029068">
    <property type="entry name" value="Glyas_Bleomycin-R_OHBP_Dase"/>
</dbReference>
<dbReference type="InterPro" id="IPR037523">
    <property type="entry name" value="VOC_core"/>
</dbReference>
<dbReference type="AlphaFoldDB" id="A0AAV2WN44"/>
<protein>
    <submittedName>
        <fullName evidence="2">Glyoxalase/bleomycin resistance protein/dioxygenase</fullName>
    </submittedName>
</protein>
<feature type="domain" description="VOC" evidence="1">
    <location>
        <begin position="11"/>
        <end position="125"/>
    </location>
</feature>
<dbReference type="Proteomes" id="UP000028864">
    <property type="component" value="Unassembled WGS sequence"/>
</dbReference>
<feature type="domain" description="VOC" evidence="1">
    <location>
        <begin position="139"/>
        <end position="255"/>
    </location>
</feature>
<proteinExistence type="predicted"/>
<sequence>MGMTTSHPLGAPCWIDLSTSDIDGAQRFYGAVFGWAFESAGPEYGGYVSAFVDGVQVAGLMPNDPQWDMPDGWTTYLHTADVDATLRAVTDAGGFSCGGAMDIPAKGRMAVISDVTGGMVGLWQPAGHLGFEATGVAGAPVWHQVTTRDFAATVDFYRTVFGWQTQVEADSDEFRYSTVTFGGEPRIGVMDGAAFMAADEPSNWFFFLGADDVDKTIELIVDHGGTVVRAAEDTPYGRLASLADPTGAGFNLSSVPPH</sequence>
<dbReference type="EMBL" id="LK021339">
    <property type="protein sequence ID" value="CDQ45376.1"/>
    <property type="molecule type" value="Genomic_DNA"/>
</dbReference>